<keyword evidence="2" id="KW-1185">Reference proteome</keyword>
<reference evidence="1 2" key="1">
    <citation type="submission" date="2018-06" db="EMBL/GenBank/DDBJ databases">
        <title>Azoarcus communis strain SWub3 genome.</title>
        <authorList>
            <person name="Zorraquino Salvo V."/>
            <person name="Toubiana D."/>
            <person name="Blumwald E."/>
        </authorList>
    </citation>
    <scope>NUCLEOTIDE SEQUENCE [LARGE SCALE GENOMIC DNA]</scope>
    <source>
        <strain evidence="1 2">SWub3</strain>
    </source>
</reference>
<protein>
    <submittedName>
        <fullName evidence="1">Uncharacterized protein</fullName>
    </submittedName>
</protein>
<organism evidence="1 2">
    <name type="scientific">Parazoarcus communis SWub3 = DSM 12120</name>
    <dbReference type="NCBI Taxonomy" id="1121029"/>
    <lineage>
        <taxon>Bacteria</taxon>
        <taxon>Pseudomonadati</taxon>
        <taxon>Pseudomonadota</taxon>
        <taxon>Betaproteobacteria</taxon>
        <taxon>Rhodocyclales</taxon>
        <taxon>Zoogloeaceae</taxon>
        <taxon>Parazoarcus</taxon>
    </lineage>
</organism>
<accession>A0A323UTR0</accession>
<dbReference type="PROSITE" id="PS51257">
    <property type="entry name" value="PROKAR_LIPOPROTEIN"/>
    <property type="match status" value="1"/>
</dbReference>
<proteinExistence type="predicted"/>
<sequence length="181" mass="20375">MSLAKTEARTVRLQRTLCCGLALVVLVGCSALFDAPSYENVAASEMGQILGDVVREQAAEMARQGSERVSRTAEDGMVELQRVIVFPYPDGTTGERSRNWPVMRVDKIGQRLPQLVLESPMRGLVFLNDREIGLVQDDSVRIITLDVGEHHIRIERPPKVPMVAQFYADRGERIILRWESR</sequence>
<evidence type="ECO:0000313" key="2">
    <source>
        <dbReference type="Proteomes" id="UP000248259"/>
    </source>
</evidence>
<dbReference type="Proteomes" id="UP000248259">
    <property type="component" value="Unassembled WGS sequence"/>
</dbReference>
<gene>
    <name evidence="1" type="ORF">DNK49_18860</name>
</gene>
<dbReference type="RefSeq" id="WP_110528269.1">
    <property type="nucleotide sequence ID" value="NZ_QKOE01000018.1"/>
</dbReference>
<dbReference type="OrthoDB" id="9845413at2"/>
<name>A0A323UTR0_9RHOO</name>
<dbReference type="AlphaFoldDB" id="A0A323UTR0"/>
<comment type="caution">
    <text evidence="1">The sequence shown here is derived from an EMBL/GenBank/DDBJ whole genome shotgun (WGS) entry which is preliminary data.</text>
</comment>
<evidence type="ECO:0000313" key="1">
    <source>
        <dbReference type="EMBL" id="PZA15060.1"/>
    </source>
</evidence>
<dbReference type="EMBL" id="QKOE01000018">
    <property type="protein sequence ID" value="PZA15060.1"/>
    <property type="molecule type" value="Genomic_DNA"/>
</dbReference>